<feature type="region of interest" description="Disordered" evidence="1">
    <location>
        <begin position="1"/>
        <end position="26"/>
    </location>
</feature>
<dbReference type="RefSeq" id="XP_008731227.1">
    <property type="nucleotide sequence ID" value="XM_008733005.1"/>
</dbReference>
<dbReference type="HOGENOM" id="CLU_1562716_0_0_1"/>
<dbReference type="Proteomes" id="UP000030678">
    <property type="component" value="Unassembled WGS sequence"/>
</dbReference>
<dbReference type="VEuPathDB" id="FungiDB:G647_08698"/>
<reference evidence="2 3" key="1">
    <citation type="submission" date="2013-03" db="EMBL/GenBank/DDBJ databases">
        <title>The Genome Sequence of Cladophialophora carrionii CBS 160.54.</title>
        <authorList>
            <consortium name="The Broad Institute Genomics Platform"/>
            <person name="Cuomo C."/>
            <person name="de Hoog S."/>
            <person name="Gorbushina A."/>
            <person name="Walker B."/>
            <person name="Young S.K."/>
            <person name="Zeng Q."/>
            <person name="Gargeya S."/>
            <person name="Fitzgerald M."/>
            <person name="Haas B."/>
            <person name="Abouelleil A."/>
            <person name="Allen A.W."/>
            <person name="Alvarado L."/>
            <person name="Arachchi H.M."/>
            <person name="Berlin A.M."/>
            <person name="Chapman S.B."/>
            <person name="Gainer-Dewar J."/>
            <person name="Goldberg J."/>
            <person name="Griggs A."/>
            <person name="Gujja S."/>
            <person name="Hansen M."/>
            <person name="Howarth C."/>
            <person name="Imamovic A."/>
            <person name="Ireland A."/>
            <person name="Larimer J."/>
            <person name="McCowan C."/>
            <person name="Murphy C."/>
            <person name="Pearson M."/>
            <person name="Poon T.W."/>
            <person name="Priest M."/>
            <person name="Roberts A."/>
            <person name="Saif S."/>
            <person name="Shea T."/>
            <person name="Sisk P."/>
            <person name="Sykes S."/>
            <person name="Wortman J."/>
            <person name="Nusbaum C."/>
            <person name="Birren B."/>
        </authorList>
    </citation>
    <scope>NUCLEOTIDE SEQUENCE [LARGE SCALE GENOMIC DNA]</scope>
    <source>
        <strain evidence="2 3">CBS 160.54</strain>
    </source>
</reference>
<evidence type="ECO:0000313" key="3">
    <source>
        <dbReference type="Proteomes" id="UP000030678"/>
    </source>
</evidence>
<dbReference type="EMBL" id="KB822709">
    <property type="protein sequence ID" value="ETI19685.1"/>
    <property type="molecule type" value="Genomic_DNA"/>
</dbReference>
<dbReference type="AlphaFoldDB" id="V9CYF7"/>
<sequence length="171" mass="18308">MNDERSQKTAYNMSPQRNLAPYSAQSYRRARVSKIAESPTAKPGNSRDNGAFADFVGADGNSIWAATTSGRDAILTHLLACMLALGSSSNQVVAQKDSLLPNGGLLTLGVKSASLTLPKGVFWSLPLAYLRYYGNSVTVTKTVSDNHGYGSMKDLALIALGDLFRDRAFKG</sequence>
<organism evidence="2 3">
    <name type="scientific">Cladophialophora carrionii CBS 160.54</name>
    <dbReference type="NCBI Taxonomy" id="1279043"/>
    <lineage>
        <taxon>Eukaryota</taxon>
        <taxon>Fungi</taxon>
        <taxon>Dikarya</taxon>
        <taxon>Ascomycota</taxon>
        <taxon>Pezizomycotina</taxon>
        <taxon>Eurotiomycetes</taxon>
        <taxon>Chaetothyriomycetidae</taxon>
        <taxon>Chaetothyriales</taxon>
        <taxon>Herpotrichiellaceae</taxon>
        <taxon>Cladophialophora</taxon>
    </lineage>
</organism>
<evidence type="ECO:0000256" key="1">
    <source>
        <dbReference type="SAM" id="MobiDB-lite"/>
    </source>
</evidence>
<dbReference type="GeneID" id="19987191"/>
<accession>V9CYF7</accession>
<gene>
    <name evidence="2" type="ORF">G647_08698</name>
</gene>
<feature type="compositionally biased region" description="Polar residues" evidence="1">
    <location>
        <begin position="8"/>
        <end position="17"/>
    </location>
</feature>
<name>V9CYF7_9EURO</name>
<proteinExistence type="predicted"/>
<evidence type="ECO:0000313" key="2">
    <source>
        <dbReference type="EMBL" id="ETI19685.1"/>
    </source>
</evidence>
<protein>
    <submittedName>
        <fullName evidence="2">Uncharacterized protein</fullName>
    </submittedName>
</protein>